<sequence length="203" mass="22659">MSTTTATPTTKERILDAAEEIMLQKSFHSVGLNEILSAVKVPKGSFYHYFQSKEHFGVELLKHYVADASNYKRKALLTSELSEDPAERLAAYFDLTIANMMGNSCQCSCLVAKLATEVATFSDDMRAVLAGGMREWRGFMEKLLIEGQEKGVFRKELNPQTTAIMMQDLWMGANQRMQVEKSVSSLRSAALFIRGYLTPGPAK</sequence>
<dbReference type="InParanoid" id="B4CYJ8"/>
<dbReference type="EMBL" id="ABVL01000004">
    <property type="protein sequence ID" value="EDY20539.1"/>
    <property type="molecule type" value="Genomic_DNA"/>
</dbReference>
<dbReference type="RefSeq" id="WP_006979062.1">
    <property type="nucleotide sequence ID" value="NZ_ABVL01000004.1"/>
</dbReference>
<keyword evidence="7" id="KW-1185">Reference proteome</keyword>
<name>B4CYJ8_9BACT</name>
<dbReference type="STRING" id="497964.CfE428DRAFT_1736"/>
<dbReference type="SUPFAM" id="SSF46689">
    <property type="entry name" value="Homeodomain-like"/>
    <property type="match status" value="1"/>
</dbReference>
<evidence type="ECO:0000256" key="3">
    <source>
        <dbReference type="ARBA" id="ARBA00023163"/>
    </source>
</evidence>
<keyword evidence="1" id="KW-0805">Transcription regulation</keyword>
<dbReference type="PANTHER" id="PTHR47506">
    <property type="entry name" value="TRANSCRIPTIONAL REGULATORY PROTEIN"/>
    <property type="match status" value="1"/>
</dbReference>
<proteinExistence type="predicted"/>
<evidence type="ECO:0000256" key="1">
    <source>
        <dbReference type="ARBA" id="ARBA00023015"/>
    </source>
</evidence>
<evidence type="ECO:0000259" key="5">
    <source>
        <dbReference type="PROSITE" id="PS50977"/>
    </source>
</evidence>
<dbReference type="InterPro" id="IPR001647">
    <property type="entry name" value="HTH_TetR"/>
</dbReference>
<evidence type="ECO:0000313" key="6">
    <source>
        <dbReference type="EMBL" id="EDY20539.1"/>
    </source>
</evidence>
<dbReference type="GO" id="GO:0003677">
    <property type="term" value="F:DNA binding"/>
    <property type="evidence" value="ECO:0007669"/>
    <property type="project" value="UniProtKB-UniRule"/>
</dbReference>
<dbReference type="Gene3D" id="1.10.357.10">
    <property type="entry name" value="Tetracycline Repressor, domain 2"/>
    <property type="match status" value="1"/>
</dbReference>
<evidence type="ECO:0000313" key="7">
    <source>
        <dbReference type="Proteomes" id="UP000005824"/>
    </source>
</evidence>
<dbReference type="FunCoup" id="B4CYJ8">
    <property type="interactions" value="135"/>
</dbReference>
<dbReference type="Proteomes" id="UP000005824">
    <property type="component" value="Unassembled WGS sequence"/>
</dbReference>
<keyword evidence="2 4" id="KW-0238">DNA-binding</keyword>
<feature type="domain" description="HTH tetR-type" evidence="5">
    <location>
        <begin position="8"/>
        <end position="68"/>
    </location>
</feature>
<dbReference type="PROSITE" id="PS50977">
    <property type="entry name" value="HTH_TETR_2"/>
    <property type="match status" value="1"/>
</dbReference>
<protein>
    <submittedName>
        <fullName evidence="6">Transcriptional regulator, TetR family</fullName>
    </submittedName>
</protein>
<dbReference type="Pfam" id="PF00440">
    <property type="entry name" value="TetR_N"/>
    <property type="match status" value="1"/>
</dbReference>
<feature type="DNA-binding region" description="H-T-H motif" evidence="4">
    <location>
        <begin position="31"/>
        <end position="50"/>
    </location>
</feature>
<dbReference type="InterPro" id="IPR011075">
    <property type="entry name" value="TetR_C"/>
</dbReference>
<evidence type="ECO:0000256" key="4">
    <source>
        <dbReference type="PROSITE-ProRule" id="PRU00335"/>
    </source>
</evidence>
<organism evidence="6 7">
    <name type="scientific">Chthoniobacter flavus Ellin428</name>
    <dbReference type="NCBI Taxonomy" id="497964"/>
    <lineage>
        <taxon>Bacteria</taxon>
        <taxon>Pseudomonadati</taxon>
        <taxon>Verrucomicrobiota</taxon>
        <taxon>Spartobacteria</taxon>
        <taxon>Chthoniobacterales</taxon>
        <taxon>Chthoniobacteraceae</taxon>
        <taxon>Chthoniobacter</taxon>
    </lineage>
</organism>
<comment type="caution">
    <text evidence="6">The sequence shown here is derived from an EMBL/GenBank/DDBJ whole genome shotgun (WGS) entry which is preliminary data.</text>
</comment>
<dbReference type="Pfam" id="PF16925">
    <property type="entry name" value="TetR_C_13"/>
    <property type="match status" value="1"/>
</dbReference>
<evidence type="ECO:0000256" key="2">
    <source>
        <dbReference type="ARBA" id="ARBA00023125"/>
    </source>
</evidence>
<reference evidence="6 7" key="1">
    <citation type="journal article" date="2011" name="J. Bacteriol.">
        <title>Genome sequence of Chthoniobacter flavus Ellin428, an aerobic heterotrophic soil bacterium.</title>
        <authorList>
            <person name="Kant R."/>
            <person name="van Passel M.W."/>
            <person name="Palva A."/>
            <person name="Lucas S."/>
            <person name="Lapidus A."/>
            <person name="Glavina Del Rio T."/>
            <person name="Dalin E."/>
            <person name="Tice H."/>
            <person name="Bruce D."/>
            <person name="Goodwin L."/>
            <person name="Pitluck S."/>
            <person name="Larimer F.W."/>
            <person name="Land M.L."/>
            <person name="Hauser L."/>
            <person name="Sangwan P."/>
            <person name="de Vos W.M."/>
            <person name="Janssen P.H."/>
            <person name="Smidt H."/>
        </authorList>
    </citation>
    <scope>NUCLEOTIDE SEQUENCE [LARGE SCALE GENOMIC DNA]</scope>
    <source>
        <strain evidence="6 7">Ellin428</strain>
    </source>
</reference>
<dbReference type="PANTHER" id="PTHR47506:SF6">
    <property type="entry name" value="HTH-TYPE TRANSCRIPTIONAL REPRESSOR NEMR"/>
    <property type="match status" value="1"/>
</dbReference>
<gene>
    <name evidence="6" type="ORF">CfE428DRAFT_1736</name>
</gene>
<accession>B4CYJ8</accession>
<dbReference type="InterPro" id="IPR009057">
    <property type="entry name" value="Homeodomain-like_sf"/>
</dbReference>
<dbReference type="AlphaFoldDB" id="B4CYJ8"/>
<dbReference type="eggNOG" id="COG1309">
    <property type="taxonomic scope" value="Bacteria"/>
</dbReference>
<keyword evidence="3" id="KW-0804">Transcription</keyword>
<dbReference type="SUPFAM" id="SSF48498">
    <property type="entry name" value="Tetracyclin repressor-like, C-terminal domain"/>
    <property type="match status" value="1"/>
</dbReference>
<dbReference type="PRINTS" id="PR00455">
    <property type="entry name" value="HTHTETR"/>
</dbReference>
<dbReference type="InterPro" id="IPR036271">
    <property type="entry name" value="Tet_transcr_reg_TetR-rel_C_sf"/>
</dbReference>